<dbReference type="Gene3D" id="3.40.190.10">
    <property type="entry name" value="Periplasmic binding protein-like II"/>
    <property type="match status" value="2"/>
</dbReference>
<evidence type="ECO:0000259" key="6">
    <source>
        <dbReference type="PROSITE" id="PS50931"/>
    </source>
</evidence>
<keyword evidence="4" id="KW-0010">Activator</keyword>
<dbReference type="PANTHER" id="PTHR30346">
    <property type="entry name" value="TRANSCRIPTIONAL DUAL REGULATOR HCAR-RELATED"/>
    <property type="match status" value="1"/>
</dbReference>
<dbReference type="InterPro" id="IPR036390">
    <property type="entry name" value="WH_DNA-bd_sf"/>
</dbReference>
<name>A8LQS9_DINSH</name>
<dbReference type="SUPFAM" id="SSF46785">
    <property type="entry name" value="Winged helix' DNA-binding domain"/>
    <property type="match status" value="1"/>
</dbReference>
<dbReference type="GO" id="GO:0003677">
    <property type="term" value="F:DNA binding"/>
    <property type="evidence" value="ECO:0007669"/>
    <property type="project" value="UniProtKB-KW"/>
</dbReference>
<proteinExistence type="inferred from homology"/>
<evidence type="ECO:0000256" key="3">
    <source>
        <dbReference type="ARBA" id="ARBA00023125"/>
    </source>
</evidence>
<dbReference type="PROSITE" id="PS50931">
    <property type="entry name" value="HTH_LYSR"/>
    <property type="match status" value="1"/>
</dbReference>
<dbReference type="PANTHER" id="PTHR30346:SF26">
    <property type="entry name" value="HYDROGEN PEROXIDE-INDUCIBLE GENES ACTIVATOR"/>
    <property type="match status" value="1"/>
</dbReference>
<dbReference type="OrthoDB" id="9775392at2"/>
<dbReference type="Gene3D" id="1.10.10.10">
    <property type="entry name" value="Winged helix-like DNA-binding domain superfamily/Winged helix DNA-binding domain"/>
    <property type="match status" value="1"/>
</dbReference>
<protein>
    <submittedName>
        <fullName evidence="7">Transcriptional regulator</fullName>
    </submittedName>
</protein>
<dbReference type="InterPro" id="IPR005119">
    <property type="entry name" value="LysR_subst-bd"/>
</dbReference>
<accession>A8LQS9</accession>
<reference evidence="8" key="1">
    <citation type="journal article" date="2010" name="ISME J.">
        <title>The complete genome sequence of the algal symbiont Dinoroseobacter shibae: a hitchhiker's guide to life in the sea.</title>
        <authorList>
            <person name="Wagner-Dobler I."/>
            <person name="Ballhausen B."/>
            <person name="Berger M."/>
            <person name="Brinkhoff T."/>
            <person name="Buchholz I."/>
            <person name="Bunk B."/>
            <person name="Cypionka H."/>
            <person name="Daniel R."/>
            <person name="Drepper T."/>
            <person name="Gerdts G."/>
            <person name="Hahnke S."/>
            <person name="Han C."/>
            <person name="Jahn D."/>
            <person name="Kalhoefer D."/>
            <person name="Kiss H."/>
            <person name="Klenk H.P."/>
            <person name="Kyrpides N."/>
            <person name="Liebl W."/>
            <person name="Liesegang H."/>
            <person name="Meincke L."/>
            <person name="Pati A."/>
            <person name="Petersen J."/>
            <person name="Piekarski T."/>
            <person name="Pommerenke C."/>
            <person name="Pradella S."/>
            <person name="Pukall R."/>
            <person name="Rabus R."/>
            <person name="Stackebrandt E."/>
            <person name="Thole S."/>
            <person name="Thompson L."/>
            <person name="Tielen P."/>
            <person name="Tomasch J."/>
            <person name="von Jan M."/>
            <person name="Wanphrut N."/>
            <person name="Wichels A."/>
            <person name="Zech H."/>
            <person name="Simon M."/>
        </authorList>
    </citation>
    <scope>NUCLEOTIDE SEQUENCE [LARGE SCALE GENOMIC DNA]</scope>
    <source>
        <strain evidence="8">DSM 16493 / NCIMB 14021 / DFL 12</strain>
    </source>
</reference>
<comment type="similarity">
    <text evidence="1">Belongs to the LysR transcriptional regulatory family.</text>
</comment>
<dbReference type="FunFam" id="1.10.10.10:FF:000001">
    <property type="entry name" value="LysR family transcriptional regulator"/>
    <property type="match status" value="1"/>
</dbReference>
<dbReference type="KEGG" id="dsh:Dshi_0727"/>
<dbReference type="CDD" id="cd08411">
    <property type="entry name" value="PBP2_OxyR"/>
    <property type="match status" value="1"/>
</dbReference>
<dbReference type="PRINTS" id="PR00039">
    <property type="entry name" value="HTHLYSR"/>
</dbReference>
<evidence type="ECO:0000313" key="8">
    <source>
        <dbReference type="Proteomes" id="UP000006833"/>
    </source>
</evidence>
<sequence length="309" mass="33783">MAGPTLRQLQFLVAIEETAHFRRAAERVGVTQPSLSAQIQNLEDTLGVALVERGRGGVRLTQVGREVVLRARRILDDVQSLVDFAGTARDGVVGTIRLGAKATLGPYLLPHVVGALHAAHPDLRIYIREDAPRLLEQDLARGEHDVILTQLPVTGADYTTARLFREPLLLALPADHPLLDKEVLRPRDLAGEQVLSLSPAYHLHDQITAICQQTGAQLARDYEGTSLDALRQMVGMGMGITFLPALYVRSEIEGRGAEVVVRRLSGAPIARSVGLVWRTRAGRTGANLQIAQVIRDVVRARWPELVVES</sequence>
<evidence type="ECO:0000256" key="4">
    <source>
        <dbReference type="ARBA" id="ARBA00023159"/>
    </source>
</evidence>
<dbReference type="STRING" id="398580.Dshi_0727"/>
<dbReference type="GO" id="GO:0032993">
    <property type="term" value="C:protein-DNA complex"/>
    <property type="evidence" value="ECO:0007669"/>
    <property type="project" value="TreeGrafter"/>
</dbReference>
<evidence type="ECO:0000256" key="2">
    <source>
        <dbReference type="ARBA" id="ARBA00023015"/>
    </source>
</evidence>
<dbReference type="InterPro" id="IPR036388">
    <property type="entry name" value="WH-like_DNA-bd_sf"/>
</dbReference>
<dbReference type="SUPFAM" id="SSF53850">
    <property type="entry name" value="Periplasmic binding protein-like II"/>
    <property type="match status" value="1"/>
</dbReference>
<feature type="domain" description="HTH lysR-type" evidence="6">
    <location>
        <begin position="4"/>
        <end position="61"/>
    </location>
</feature>
<evidence type="ECO:0000256" key="5">
    <source>
        <dbReference type="ARBA" id="ARBA00023163"/>
    </source>
</evidence>
<dbReference type="HOGENOM" id="CLU_039613_6_4_5"/>
<evidence type="ECO:0000256" key="1">
    <source>
        <dbReference type="ARBA" id="ARBA00009437"/>
    </source>
</evidence>
<keyword evidence="5" id="KW-0804">Transcription</keyword>
<keyword evidence="8" id="KW-1185">Reference proteome</keyword>
<dbReference type="InterPro" id="IPR000847">
    <property type="entry name" value="LysR_HTH_N"/>
</dbReference>
<dbReference type="Proteomes" id="UP000006833">
    <property type="component" value="Chromosome"/>
</dbReference>
<gene>
    <name evidence="7" type="ordered locus">Dshi_0727</name>
</gene>
<dbReference type="EMBL" id="CP000830">
    <property type="protein sequence ID" value="ABV92472.1"/>
    <property type="molecule type" value="Genomic_DNA"/>
</dbReference>
<keyword evidence="3" id="KW-0238">DNA-binding</keyword>
<dbReference type="GO" id="GO:0003700">
    <property type="term" value="F:DNA-binding transcription factor activity"/>
    <property type="evidence" value="ECO:0007669"/>
    <property type="project" value="InterPro"/>
</dbReference>
<dbReference type="AlphaFoldDB" id="A8LQS9"/>
<dbReference type="Pfam" id="PF03466">
    <property type="entry name" value="LysR_substrate"/>
    <property type="match status" value="1"/>
</dbReference>
<dbReference type="Pfam" id="PF00126">
    <property type="entry name" value="HTH_1"/>
    <property type="match status" value="1"/>
</dbReference>
<evidence type="ECO:0000313" key="7">
    <source>
        <dbReference type="EMBL" id="ABV92472.1"/>
    </source>
</evidence>
<keyword evidence="2" id="KW-0805">Transcription regulation</keyword>
<dbReference type="eggNOG" id="COG0583">
    <property type="taxonomic scope" value="Bacteria"/>
</dbReference>
<organism evidence="7 8">
    <name type="scientific">Dinoroseobacter shibae (strain DSM 16493 / NCIMB 14021 / DFL 12)</name>
    <dbReference type="NCBI Taxonomy" id="398580"/>
    <lineage>
        <taxon>Bacteria</taxon>
        <taxon>Pseudomonadati</taxon>
        <taxon>Pseudomonadota</taxon>
        <taxon>Alphaproteobacteria</taxon>
        <taxon>Rhodobacterales</taxon>
        <taxon>Roseobacteraceae</taxon>
        <taxon>Dinoroseobacter</taxon>
    </lineage>
</organism>
<dbReference type="RefSeq" id="WP_012177404.1">
    <property type="nucleotide sequence ID" value="NC_009952.1"/>
</dbReference>